<sequence length="176" mass="19898">MNEVVIDTNVLLVADGAHDEVSPQCVTACVERLQEATRQRVVVVDDRYRLVSEYLNKLDTKRGKGAGVVFLKWLLQNQANRRHVHCIPVTERQPDSFDEFPSATLEPQFDPADRKFAAVANAHPAKPPIWQAADCKWLDWWQALADAGIRVEFLCPNDVCVFYQNKFPGRSVPALP</sequence>
<name>A4BVJ6_9GAMM</name>
<organism evidence="1 2">
    <name type="scientific">Nitrococcus mobilis Nb-231</name>
    <dbReference type="NCBI Taxonomy" id="314278"/>
    <lineage>
        <taxon>Bacteria</taxon>
        <taxon>Pseudomonadati</taxon>
        <taxon>Pseudomonadota</taxon>
        <taxon>Gammaproteobacteria</taxon>
        <taxon>Chromatiales</taxon>
        <taxon>Ectothiorhodospiraceae</taxon>
        <taxon>Nitrococcus</taxon>
    </lineage>
</organism>
<protein>
    <recommendedName>
        <fullName evidence="3">PIN domain-containing protein</fullName>
    </recommendedName>
</protein>
<gene>
    <name evidence="1" type="ORF">NB231_12931</name>
</gene>
<reference evidence="1 2" key="1">
    <citation type="submission" date="2006-02" db="EMBL/GenBank/DDBJ databases">
        <authorList>
            <person name="Waterbury J."/>
            <person name="Ferriera S."/>
            <person name="Johnson J."/>
            <person name="Kravitz S."/>
            <person name="Halpern A."/>
            <person name="Remington K."/>
            <person name="Beeson K."/>
            <person name="Tran B."/>
            <person name="Rogers Y.-H."/>
            <person name="Friedman R."/>
            <person name="Venter J.C."/>
        </authorList>
    </citation>
    <scope>NUCLEOTIDE SEQUENCE [LARGE SCALE GENOMIC DNA]</scope>
    <source>
        <strain evidence="1 2">Nb-231</strain>
    </source>
</reference>
<dbReference type="Proteomes" id="UP000003374">
    <property type="component" value="Unassembled WGS sequence"/>
</dbReference>
<keyword evidence="2" id="KW-1185">Reference proteome</keyword>
<evidence type="ECO:0008006" key="3">
    <source>
        <dbReference type="Google" id="ProtNLM"/>
    </source>
</evidence>
<dbReference type="RefSeq" id="WP_005003262.1">
    <property type="nucleotide sequence ID" value="NZ_CH672427.1"/>
</dbReference>
<dbReference type="AlphaFoldDB" id="A4BVJ6"/>
<dbReference type="OrthoDB" id="165658at2"/>
<accession>A4BVJ6</accession>
<dbReference type="EMBL" id="AAOF01000027">
    <property type="protein sequence ID" value="EAR20261.1"/>
    <property type="molecule type" value="Genomic_DNA"/>
</dbReference>
<dbReference type="HOGENOM" id="CLU_130316_0_0_6"/>
<dbReference type="STRING" id="314278.NB231_12931"/>
<comment type="caution">
    <text evidence="1">The sequence shown here is derived from an EMBL/GenBank/DDBJ whole genome shotgun (WGS) entry which is preliminary data.</text>
</comment>
<proteinExistence type="predicted"/>
<evidence type="ECO:0000313" key="2">
    <source>
        <dbReference type="Proteomes" id="UP000003374"/>
    </source>
</evidence>
<evidence type="ECO:0000313" key="1">
    <source>
        <dbReference type="EMBL" id="EAR20261.1"/>
    </source>
</evidence>
<dbReference type="eggNOG" id="ENOG5032H2U">
    <property type="taxonomic scope" value="Bacteria"/>
</dbReference>